<dbReference type="Pfam" id="PF00884">
    <property type="entry name" value="Sulfatase"/>
    <property type="match status" value="1"/>
</dbReference>
<dbReference type="InterPro" id="IPR050738">
    <property type="entry name" value="Sulfatase"/>
</dbReference>
<dbReference type="Gene3D" id="3.30.1120.10">
    <property type="match status" value="1"/>
</dbReference>
<dbReference type="PANTHER" id="PTHR42693">
    <property type="entry name" value="ARYLSULFATASE FAMILY MEMBER"/>
    <property type="match status" value="1"/>
</dbReference>
<evidence type="ECO:0000256" key="1">
    <source>
        <dbReference type="ARBA" id="ARBA00008779"/>
    </source>
</evidence>
<dbReference type="InterPro" id="IPR000917">
    <property type="entry name" value="Sulfatase_N"/>
</dbReference>
<dbReference type="AlphaFoldDB" id="A0A3B0C2E2"/>
<dbReference type="InterPro" id="IPR017850">
    <property type="entry name" value="Alkaline_phosphatase_core_sf"/>
</dbReference>
<accession>A0A3B0C2E2</accession>
<protein>
    <submittedName>
        <fullName evidence="5">Iduronate sulfatase</fullName>
    </submittedName>
</protein>
<keyword evidence="6" id="KW-1185">Reference proteome</keyword>
<dbReference type="RefSeq" id="WP_120713562.1">
    <property type="nucleotide sequence ID" value="NZ_RBCJ01000004.1"/>
</dbReference>
<gene>
    <name evidence="5" type="ORF">D7Z94_20870</name>
</gene>
<sequence length="479" mass="54537">MKIKITAFFILMSIVSISFGQEKPNVIVIFTDDQGYADIGANGQVDDLKTPNIDMLAKTGILVTSGYVTAPQCIPSRAGLLTGRYQQRFGLDHNGIIPLPLSETLIAERMQEAGYVTGMTGKWHLDPNHQSKEWIIQNLPELKDKKKYSPDDIPFEKKIPYMSSNRGFEKTFQGYGNNFWATYTLNGKEIQAQWIKQEGYRLDVQTDAAIEFIEKNSEKPFFFYLSYFAPHVPLEATKKYLDRFPEEMPIRRKYCLAMLSAIDDGIGKIKQTLRKMGVEENTIIFFISDNGAPLKITMEDKPISFKGGAWDGSLNTPWVGEKGMLSEGGIRVPFIVNWPAGLPKGKVYDRPVISLDVAATCLSLAGIDLPKKLDGVNLIPYLTGVKKDAPHDALYWRFWDQSAIRMGNLKFLKVGNREFLFDVTTAEHETKNLIVDYPDKAMQMKKKLLDWASELHVKGISETEIRREKKWYDHYFQNK</sequence>
<dbReference type="EMBL" id="RBCJ01000004">
    <property type="protein sequence ID" value="RKN78654.1"/>
    <property type="molecule type" value="Genomic_DNA"/>
</dbReference>
<comment type="caution">
    <text evidence="5">The sequence shown here is derived from an EMBL/GenBank/DDBJ whole genome shotgun (WGS) entry which is preliminary data.</text>
</comment>
<proteinExistence type="inferred from homology"/>
<name>A0A3B0C2E2_9FLAO</name>
<dbReference type="Gene3D" id="3.40.720.10">
    <property type="entry name" value="Alkaline Phosphatase, subunit A"/>
    <property type="match status" value="1"/>
</dbReference>
<evidence type="ECO:0000256" key="2">
    <source>
        <dbReference type="ARBA" id="ARBA00022801"/>
    </source>
</evidence>
<comment type="similarity">
    <text evidence="1">Belongs to the sulfatase family.</text>
</comment>
<reference evidence="5 6" key="1">
    <citation type="submission" date="2018-10" db="EMBL/GenBank/DDBJ databases">
        <title>Ulvibacterium marinum gen. nov., sp. nov., a novel marine bacterium of the family Flavobacteriaceae, isolated from a culture of the green alga Ulva prolifera.</title>
        <authorList>
            <person name="Zhang Z."/>
        </authorList>
    </citation>
    <scope>NUCLEOTIDE SEQUENCE [LARGE SCALE GENOMIC DNA]</scope>
    <source>
        <strain evidence="5 6">CCMM003</strain>
    </source>
</reference>
<feature type="chain" id="PRO_5017301184" evidence="3">
    <location>
        <begin position="21"/>
        <end position="479"/>
    </location>
</feature>
<dbReference type="OrthoDB" id="9764377at2"/>
<feature type="signal peptide" evidence="3">
    <location>
        <begin position="1"/>
        <end position="20"/>
    </location>
</feature>
<evidence type="ECO:0000256" key="3">
    <source>
        <dbReference type="SAM" id="SignalP"/>
    </source>
</evidence>
<evidence type="ECO:0000313" key="5">
    <source>
        <dbReference type="EMBL" id="RKN78654.1"/>
    </source>
</evidence>
<dbReference type="PANTHER" id="PTHR42693:SF53">
    <property type="entry name" value="ENDO-4-O-SULFATASE"/>
    <property type="match status" value="1"/>
</dbReference>
<feature type="domain" description="Sulfatase N-terminal" evidence="4">
    <location>
        <begin position="24"/>
        <end position="367"/>
    </location>
</feature>
<evidence type="ECO:0000259" key="4">
    <source>
        <dbReference type="Pfam" id="PF00884"/>
    </source>
</evidence>
<keyword evidence="3" id="KW-0732">Signal</keyword>
<dbReference type="GO" id="GO:0004065">
    <property type="term" value="F:arylsulfatase activity"/>
    <property type="evidence" value="ECO:0007669"/>
    <property type="project" value="TreeGrafter"/>
</dbReference>
<keyword evidence="2" id="KW-0378">Hydrolase</keyword>
<dbReference type="Proteomes" id="UP000276603">
    <property type="component" value="Unassembled WGS sequence"/>
</dbReference>
<organism evidence="5 6">
    <name type="scientific">Ulvibacterium marinum</name>
    <dbReference type="NCBI Taxonomy" id="2419782"/>
    <lineage>
        <taxon>Bacteria</taxon>
        <taxon>Pseudomonadati</taxon>
        <taxon>Bacteroidota</taxon>
        <taxon>Flavobacteriia</taxon>
        <taxon>Flavobacteriales</taxon>
        <taxon>Flavobacteriaceae</taxon>
        <taxon>Ulvibacterium</taxon>
    </lineage>
</organism>
<evidence type="ECO:0000313" key="6">
    <source>
        <dbReference type="Proteomes" id="UP000276603"/>
    </source>
</evidence>
<dbReference type="SUPFAM" id="SSF53649">
    <property type="entry name" value="Alkaline phosphatase-like"/>
    <property type="match status" value="1"/>
</dbReference>